<evidence type="ECO:0000313" key="1">
    <source>
        <dbReference type="EMBL" id="KAL1502759.1"/>
    </source>
</evidence>
<name>A0ABD1EVC6_HYPHA</name>
<organism evidence="1 2">
    <name type="scientific">Hypothenemus hampei</name>
    <name type="common">Coffee berry borer</name>
    <dbReference type="NCBI Taxonomy" id="57062"/>
    <lineage>
        <taxon>Eukaryota</taxon>
        <taxon>Metazoa</taxon>
        <taxon>Ecdysozoa</taxon>
        <taxon>Arthropoda</taxon>
        <taxon>Hexapoda</taxon>
        <taxon>Insecta</taxon>
        <taxon>Pterygota</taxon>
        <taxon>Neoptera</taxon>
        <taxon>Endopterygota</taxon>
        <taxon>Coleoptera</taxon>
        <taxon>Polyphaga</taxon>
        <taxon>Cucujiformia</taxon>
        <taxon>Curculionidae</taxon>
        <taxon>Scolytinae</taxon>
        <taxon>Hypothenemus</taxon>
    </lineage>
</organism>
<proteinExistence type="predicted"/>
<protein>
    <submittedName>
        <fullName evidence="1">Uncharacterized protein</fullName>
    </submittedName>
</protein>
<dbReference type="AlphaFoldDB" id="A0ABD1EVC6"/>
<dbReference type="Pfam" id="PF10184">
    <property type="entry name" value="DUF2358"/>
    <property type="match status" value="1"/>
</dbReference>
<keyword evidence="2" id="KW-1185">Reference proteome</keyword>
<dbReference type="Proteomes" id="UP001566132">
    <property type="component" value="Unassembled WGS sequence"/>
</dbReference>
<gene>
    <name evidence="1" type="ORF">ABEB36_007859</name>
</gene>
<dbReference type="EMBL" id="JBDJPC010000005">
    <property type="protein sequence ID" value="KAL1502759.1"/>
    <property type="molecule type" value="Genomic_DNA"/>
</dbReference>
<dbReference type="InterPro" id="IPR018790">
    <property type="entry name" value="DUF2358"/>
</dbReference>
<reference evidence="1 2" key="1">
    <citation type="submission" date="2024-05" db="EMBL/GenBank/DDBJ databases">
        <title>Genetic variation in Jamaican populations of the coffee berry borer (Hypothenemus hampei).</title>
        <authorList>
            <person name="Errbii M."/>
            <person name="Myrie A."/>
        </authorList>
    </citation>
    <scope>NUCLEOTIDE SEQUENCE [LARGE SCALE GENOMIC DNA]</scope>
    <source>
        <strain evidence="1">JA-Hopewell-2020-01-JO</strain>
        <tissue evidence="1">Whole body</tissue>
    </source>
</reference>
<dbReference type="PANTHER" id="PTHR31094">
    <property type="entry name" value="RIKEN CDNA 2310061I04 GENE"/>
    <property type="match status" value="1"/>
</dbReference>
<comment type="caution">
    <text evidence="1">The sequence shown here is derived from an EMBL/GenBank/DDBJ whole genome shotgun (WGS) entry which is preliminary data.</text>
</comment>
<evidence type="ECO:0000313" key="2">
    <source>
        <dbReference type="Proteomes" id="UP001566132"/>
    </source>
</evidence>
<sequence>MTPSLRHPINKLWSHFINPKSSGLYQPRYSLIQHCNQYSNSIQPAVKVQDHYEHPDNREGFSDIITKIHVASNKLNAVPKENVILSVKDDKPESSGRPPKEKLLYVYNVLGESLPKLFVQPLDYTIYHDNMVFEDNIRNIRTVGLYNYVKQVALLRTVGHLKFAFVRFEILKITQHPEDGTVRVRWRITGISTLKVIIQFWKVKLWKYKESSQDTSTSWYDGFSTFVVNEEGKVIKHVADKMMPDSDSVTAEPAPNLNNAKLALMISVIPKFSDIGLFT</sequence>
<accession>A0ABD1EVC6</accession>
<dbReference type="PANTHER" id="PTHR31094:SF2">
    <property type="entry name" value="RIKEN CDNA 2310061I04 GENE"/>
    <property type="match status" value="1"/>
</dbReference>